<evidence type="ECO:0008006" key="4">
    <source>
        <dbReference type="Google" id="ProtNLM"/>
    </source>
</evidence>
<dbReference type="PANTHER" id="PTHR43566">
    <property type="entry name" value="CONSERVED PROTEIN"/>
    <property type="match status" value="1"/>
</dbReference>
<evidence type="ECO:0000259" key="2">
    <source>
        <dbReference type="Pfam" id="PF13635"/>
    </source>
</evidence>
<comment type="caution">
    <text evidence="3">The sequence shown here is derived from an EMBL/GenBank/DDBJ whole genome shotgun (WGS) entry which is preliminary data.</text>
</comment>
<dbReference type="InterPro" id="IPR041682">
    <property type="entry name" value="AAA_14"/>
</dbReference>
<feature type="domain" description="DUF4143" evidence="2">
    <location>
        <begin position="104"/>
        <end position="258"/>
    </location>
</feature>
<gene>
    <name evidence="3" type="ORF">S01H4_20680</name>
</gene>
<dbReference type="InterPro" id="IPR027417">
    <property type="entry name" value="P-loop_NTPase"/>
</dbReference>
<sequence length="311" mass="35985">NDFLDEIHKMPELFSVLRVLADRHDCKTRFIILGSASPNIIKKVSETLAGRVEFIELSGFNLNETGIEFQQELWLRGGFPRSFLSCSEDDSLTWREGFIRTFLERDIPQLGITIPAVAMRRFWTMLAHYHGQNWNASELSRSMGLSDKTVRSYLDILTGTFMIYQLQPWFENIGKRQVKSPKIYIRDSGLLHALLSITNLHNLLAHPKAGASWEGFVLEQILNITKPSELFFWATQSGAELDLFFMHHGKRYGIEVKFNEAPKKTKSMLIALEDLNLEHLWVIYPGKHIYPINKRITVYPLRNIDKLSLNF</sequence>
<reference evidence="3" key="1">
    <citation type="journal article" date="2014" name="Front. Microbiol.">
        <title>High frequency of phylogenetically diverse reductive dehalogenase-homologous genes in deep subseafloor sedimentary metagenomes.</title>
        <authorList>
            <person name="Kawai M."/>
            <person name="Futagami T."/>
            <person name="Toyoda A."/>
            <person name="Takaki Y."/>
            <person name="Nishi S."/>
            <person name="Hori S."/>
            <person name="Arai W."/>
            <person name="Tsubouchi T."/>
            <person name="Morono Y."/>
            <person name="Uchiyama I."/>
            <person name="Ito T."/>
            <person name="Fujiyama A."/>
            <person name="Inagaki F."/>
            <person name="Takami H."/>
        </authorList>
    </citation>
    <scope>NUCLEOTIDE SEQUENCE</scope>
    <source>
        <strain evidence="3">Expedition CK06-06</strain>
    </source>
</reference>
<dbReference type="PANTHER" id="PTHR43566:SF2">
    <property type="entry name" value="DUF4143 DOMAIN-CONTAINING PROTEIN"/>
    <property type="match status" value="1"/>
</dbReference>
<feature type="non-terminal residue" evidence="3">
    <location>
        <position position="1"/>
    </location>
</feature>
<protein>
    <recommendedName>
        <fullName evidence="4">DUF4143 domain-containing protein</fullName>
    </recommendedName>
</protein>
<dbReference type="AlphaFoldDB" id="X0ZBA2"/>
<dbReference type="InterPro" id="IPR025420">
    <property type="entry name" value="DUF4143"/>
</dbReference>
<evidence type="ECO:0000259" key="1">
    <source>
        <dbReference type="Pfam" id="PF13173"/>
    </source>
</evidence>
<dbReference type="SUPFAM" id="SSF52540">
    <property type="entry name" value="P-loop containing nucleoside triphosphate hydrolases"/>
    <property type="match status" value="1"/>
</dbReference>
<dbReference type="EMBL" id="BART01009316">
    <property type="protein sequence ID" value="GAG66444.1"/>
    <property type="molecule type" value="Genomic_DNA"/>
</dbReference>
<feature type="domain" description="AAA" evidence="1">
    <location>
        <begin position="3"/>
        <end position="64"/>
    </location>
</feature>
<evidence type="ECO:0000313" key="3">
    <source>
        <dbReference type="EMBL" id="GAG66444.1"/>
    </source>
</evidence>
<dbReference type="Pfam" id="PF13635">
    <property type="entry name" value="DUF4143"/>
    <property type="match status" value="1"/>
</dbReference>
<dbReference type="Pfam" id="PF13173">
    <property type="entry name" value="AAA_14"/>
    <property type="match status" value="1"/>
</dbReference>
<accession>X0ZBA2</accession>
<proteinExistence type="predicted"/>
<name>X0ZBA2_9ZZZZ</name>
<organism evidence="3">
    <name type="scientific">marine sediment metagenome</name>
    <dbReference type="NCBI Taxonomy" id="412755"/>
    <lineage>
        <taxon>unclassified sequences</taxon>
        <taxon>metagenomes</taxon>
        <taxon>ecological metagenomes</taxon>
    </lineage>
</organism>